<dbReference type="InterPro" id="IPR025847">
    <property type="entry name" value="MEDS_domain"/>
</dbReference>
<evidence type="ECO:0000313" key="2">
    <source>
        <dbReference type="EMBL" id="MCK8680373.1"/>
    </source>
</evidence>
<dbReference type="InterPro" id="IPR058548">
    <property type="entry name" value="MlaB-like_STAS"/>
</dbReference>
<dbReference type="InterPro" id="IPR036513">
    <property type="entry name" value="STAS_dom_sf"/>
</dbReference>
<dbReference type="EMBL" id="JALPTH010000026">
    <property type="protein sequence ID" value="MCK8680373.1"/>
    <property type="molecule type" value="Genomic_DNA"/>
</dbReference>
<dbReference type="PROSITE" id="PS50801">
    <property type="entry name" value="STAS"/>
    <property type="match status" value="1"/>
</dbReference>
<dbReference type="Pfam" id="PF14417">
    <property type="entry name" value="MEDS"/>
    <property type="match status" value="1"/>
</dbReference>
<dbReference type="SUPFAM" id="SSF52091">
    <property type="entry name" value="SpoIIaa-like"/>
    <property type="match status" value="1"/>
</dbReference>
<dbReference type="Gene3D" id="3.30.750.24">
    <property type="entry name" value="STAS domain"/>
    <property type="match status" value="1"/>
</dbReference>
<dbReference type="Pfam" id="PF13466">
    <property type="entry name" value="STAS_2"/>
    <property type="match status" value="1"/>
</dbReference>
<evidence type="ECO:0000313" key="3">
    <source>
        <dbReference type="Proteomes" id="UP001522868"/>
    </source>
</evidence>
<comment type="caution">
    <text evidence="2">The sequence shown here is derived from an EMBL/GenBank/DDBJ whole genome shotgun (WGS) entry which is preliminary data.</text>
</comment>
<dbReference type="Proteomes" id="UP001522868">
    <property type="component" value="Unassembled WGS sequence"/>
</dbReference>
<organism evidence="2 3">
    <name type="scientific">Streptomyces lichenis</name>
    <dbReference type="NCBI Taxonomy" id="2306967"/>
    <lineage>
        <taxon>Bacteria</taxon>
        <taxon>Bacillati</taxon>
        <taxon>Actinomycetota</taxon>
        <taxon>Actinomycetes</taxon>
        <taxon>Kitasatosporales</taxon>
        <taxon>Streptomycetaceae</taxon>
        <taxon>Streptomyces</taxon>
    </lineage>
</organism>
<sequence length="296" mass="31302">MTGSNDTRSGPAPASAPNHVCACYSDDRTWADLAYGFLAPALERGERLYYFADATDPDAVLAALAARGMDVAAARVRGRLEVFTADDTYLAAGPFDPDAMVGQWHDATAQALADGCTGLRAIGEMSWCARDVPGADRLLEYELRIHREVFARLPRLSALCLYDRRLIPDADTAVLTGAHRAAPVHPPGEAPPARPPLRALPHPHAPGLVLEGALDHDGRTATRGVAAALSRMADDGDAEVDLSALEFVDVVGAGVLAEAARSLPAGRSLRVSGAPPTLHRLLGLFPELRAGLKVVR</sequence>
<feature type="domain" description="STAS" evidence="1">
    <location>
        <begin position="240"/>
        <end position="282"/>
    </location>
</feature>
<evidence type="ECO:0000259" key="1">
    <source>
        <dbReference type="PROSITE" id="PS50801"/>
    </source>
</evidence>
<name>A0ABT0IGB0_9ACTN</name>
<gene>
    <name evidence="2" type="ORF">M1O15_23845</name>
</gene>
<proteinExistence type="predicted"/>
<accession>A0ABT0IGB0</accession>
<keyword evidence="3" id="KW-1185">Reference proteome</keyword>
<dbReference type="RefSeq" id="WP_248636189.1">
    <property type="nucleotide sequence ID" value="NZ_JALPTH010000026.1"/>
</dbReference>
<dbReference type="InterPro" id="IPR002645">
    <property type="entry name" value="STAS_dom"/>
</dbReference>
<protein>
    <submittedName>
        <fullName evidence="2">MEDS domain-containing protein</fullName>
    </submittedName>
</protein>
<reference evidence="2 3" key="1">
    <citation type="submission" date="2022-04" db="EMBL/GenBank/DDBJ databases">
        <title>Streptomyces sp. nov. LCR6-01 isolated from Lichen of Dirinaria sp.</title>
        <authorList>
            <person name="Kanchanasin P."/>
            <person name="Tanasupawat S."/>
            <person name="Phongsopitanun W."/>
        </authorList>
    </citation>
    <scope>NUCLEOTIDE SEQUENCE [LARGE SCALE GENOMIC DNA]</scope>
    <source>
        <strain evidence="2 3">LCR6-01</strain>
    </source>
</reference>
<dbReference type="CDD" id="cd07043">
    <property type="entry name" value="STAS_anti-anti-sigma_factors"/>
    <property type="match status" value="1"/>
</dbReference>